<protein>
    <submittedName>
        <fullName evidence="5">AP_endonuc_2 domain-containing protein</fullName>
    </submittedName>
</protein>
<feature type="transmembrane region" description="Helical" evidence="2">
    <location>
        <begin position="191"/>
        <end position="212"/>
    </location>
</feature>
<dbReference type="SUPFAM" id="SSF51658">
    <property type="entry name" value="Xylose isomerase-like"/>
    <property type="match status" value="1"/>
</dbReference>
<feature type="region of interest" description="Disordered" evidence="1">
    <location>
        <begin position="1"/>
        <end position="28"/>
    </location>
</feature>
<dbReference type="PANTHER" id="PTHR21445:SF0">
    <property type="entry name" value="APURINIC-APYRIMIDINIC ENDONUCLEASE"/>
    <property type="match status" value="1"/>
</dbReference>
<dbReference type="Gene3D" id="3.20.20.150">
    <property type="entry name" value="Divalent-metal-dependent TIM barrel enzymes"/>
    <property type="match status" value="1"/>
</dbReference>
<dbReference type="AlphaFoldDB" id="A0A7E4V9L4"/>
<dbReference type="GO" id="GO:0006284">
    <property type="term" value="P:base-excision repair"/>
    <property type="evidence" value="ECO:0007669"/>
    <property type="project" value="TreeGrafter"/>
</dbReference>
<dbReference type="PANTHER" id="PTHR21445">
    <property type="entry name" value="ENDONUCLEASE IV ENDODEOXYRIBONUCLEASE IV"/>
    <property type="match status" value="1"/>
</dbReference>
<evidence type="ECO:0000313" key="5">
    <source>
        <dbReference type="WBParaSite" id="Pan_g1766.t1"/>
    </source>
</evidence>
<dbReference type="GO" id="GO:0003677">
    <property type="term" value="F:DNA binding"/>
    <property type="evidence" value="ECO:0007669"/>
    <property type="project" value="InterPro"/>
</dbReference>
<dbReference type="WBParaSite" id="Pan_g1766.t1">
    <property type="protein sequence ID" value="Pan_g1766.t1"/>
    <property type="gene ID" value="Pan_g1766"/>
</dbReference>
<dbReference type="InterPro" id="IPR001719">
    <property type="entry name" value="AP_endonuc_2"/>
</dbReference>
<evidence type="ECO:0000313" key="4">
    <source>
        <dbReference type="Proteomes" id="UP000492821"/>
    </source>
</evidence>
<dbReference type="GO" id="GO:0003906">
    <property type="term" value="F:DNA-(apurinic or apyrimidinic site) endonuclease activity"/>
    <property type="evidence" value="ECO:0007669"/>
    <property type="project" value="TreeGrafter"/>
</dbReference>
<feature type="transmembrane region" description="Helical" evidence="2">
    <location>
        <begin position="252"/>
        <end position="277"/>
    </location>
</feature>
<evidence type="ECO:0000256" key="2">
    <source>
        <dbReference type="SAM" id="Phobius"/>
    </source>
</evidence>
<dbReference type="GO" id="GO:0005739">
    <property type="term" value="C:mitochondrion"/>
    <property type="evidence" value="ECO:0007669"/>
    <property type="project" value="TreeGrafter"/>
</dbReference>
<proteinExistence type="predicted"/>
<dbReference type="GO" id="GO:0008270">
    <property type="term" value="F:zinc ion binding"/>
    <property type="evidence" value="ECO:0007669"/>
    <property type="project" value="InterPro"/>
</dbReference>
<evidence type="ECO:0000259" key="3">
    <source>
        <dbReference type="Pfam" id="PF01261"/>
    </source>
</evidence>
<sequence length="282" mass="31208">MPRKRGATTDAALKEVKPKKERSEEDSQFINTRLQKVAHHSKKYLGVHVTAAGGVEHALMNASAIGCRSMALFLRNRRRWAAAPLTDESVDKWKKLFPESGINPAFIVPHSYYFMNFASADPDLRKRSAAVLLDELRRCEKLGIQLYNIHAGSTNSLKLGEYIDIGMNLFIQQCFQMANGLHTIPVVVTSYLLPGMAISNILAFVATVVIIFESGNDISVISDELKSEYTEAGVSDFLATSSFRIINFTPSVLAIGASVYGIYAASRISIFCIVVTLNYKYT</sequence>
<keyword evidence="2" id="KW-0812">Transmembrane</keyword>
<name>A0A7E4V9L4_PANRE</name>
<dbReference type="Proteomes" id="UP000492821">
    <property type="component" value="Unassembled WGS sequence"/>
</dbReference>
<feature type="compositionally biased region" description="Basic and acidic residues" evidence="1">
    <location>
        <begin position="12"/>
        <end position="25"/>
    </location>
</feature>
<evidence type="ECO:0000256" key="1">
    <source>
        <dbReference type="SAM" id="MobiDB-lite"/>
    </source>
</evidence>
<organism evidence="4 5">
    <name type="scientific">Panagrellus redivivus</name>
    <name type="common">Microworm</name>
    <dbReference type="NCBI Taxonomy" id="6233"/>
    <lineage>
        <taxon>Eukaryota</taxon>
        <taxon>Metazoa</taxon>
        <taxon>Ecdysozoa</taxon>
        <taxon>Nematoda</taxon>
        <taxon>Chromadorea</taxon>
        <taxon>Rhabditida</taxon>
        <taxon>Tylenchina</taxon>
        <taxon>Panagrolaimomorpha</taxon>
        <taxon>Panagrolaimoidea</taxon>
        <taxon>Panagrolaimidae</taxon>
        <taxon>Panagrellus</taxon>
    </lineage>
</organism>
<reference evidence="5" key="2">
    <citation type="submission" date="2020-10" db="UniProtKB">
        <authorList>
            <consortium name="WormBaseParasite"/>
        </authorList>
    </citation>
    <scope>IDENTIFICATION</scope>
</reference>
<accession>A0A7E4V9L4</accession>
<dbReference type="InterPro" id="IPR013022">
    <property type="entry name" value="Xyl_isomerase-like_TIM-brl"/>
</dbReference>
<dbReference type="GO" id="GO:0005634">
    <property type="term" value="C:nucleus"/>
    <property type="evidence" value="ECO:0007669"/>
    <property type="project" value="TreeGrafter"/>
</dbReference>
<reference evidence="4" key="1">
    <citation type="journal article" date="2013" name="Genetics">
        <title>The draft genome and transcriptome of Panagrellus redivivus are shaped by the harsh demands of a free-living lifestyle.</title>
        <authorList>
            <person name="Srinivasan J."/>
            <person name="Dillman A.R."/>
            <person name="Macchietto M.G."/>
            <person name="Heikkinen L."/>
            <person name="Lakso M."/>
            <person name="Fracchia K.M."/>
            <person name="Antoshechkin I."/>
            <person name="Mortazavi A."/>
            <person name="Wong G."/>
            <person name="Sternberg P.W."/>
        </authorList>
    </citation>
    <scope>NUCLEOTIDE SEQUENCE [LARGE SCALE GENOMIC DNA]</scope>
    <source>
        <strain evidence="4">MT8872</strain>
    </source>
</reference>
<keyword evidence="4" id="KW-1185">Reference proteome</keyword>
<dbReference type="PROSITE" id="PS51432">
    <property type="entry name" value="AP_NUCLEASE_F2_4"/>
    <property type="match status" value="1"/>
</dbReference>
<dbReference type="GO" id="GO:0008081">
    <property type="term" value="F:phosphoric diester hydrolase activity"/>
    <property type="evidence" value="ECO:0007669"/>
    <property type="project" value="TreeGrafter"/>
</dbReference>
<keyword evidence="2" id="KW-0472">Membrane</keyword>
<dbReference type="Pfam" id="PF01261">
    <property type="entry name" value="AP_endonuc_2"/>
    <property type="match status" value="1"/>
</dbReference>
<dbReference type="InterPro" id="IPR036237">
    <property type="entry name" value="Xyl_isomerase-like_sf"/>
</dbReference>
<keyword evidence="2" id="KW-1133">Transmembrane helix</keyword>
<dbReference type="SMART" id="SM00518">
    <property type="entry name" value="AP2Ec"/>
    <property type="match status" value="1"/>
</dbReference>
<feature type="domain" description="Xylose isomerase-like TIM barrel" evidence="3">
    <location>
        <begin position="61"/>
        <end position="163"/>
    </location>
</feature>